<evidence type="ECO:0000256" key="1">
    <source>
        <dbReference type="SAM" id="Phobius"/>
    </source>
</evidence>
<accession>V9DW49</accession>
<dbReference type="Proteomes" id="UP000018721">
    <property type="component" value="Unassembled WGS sequence"/>
</dbReference>
<keyword evidence="1" id="KW-0472">Membrane</keyword>
<keyword evidence="1" id="KW-1133">Transmembrane helix</keyword>
<organism evidence="2 3">
    <name type="scientific">Phytophthora nicotianae P1569</name>
    <dbReference type="NCBI Taxonomy" id="1317065"/>
    <lineage>
        <taxon>Eukaryota</taxon>
        <taxon>Sar</taxon>
        <taxon>Stramenopiles</taxon>
        <taxon>Oomycota</taxon>
        <taxon>Peronosporomycetes</taxon>
        <taxon>Peronosporales</taxon>
        <taxon>Peronosporaceae</taxon>
        <taxon>Phytophthora</taxon>
    </lineage>
</organism>
<proteinExistence type="predicted"/>
<comment type="caution">
    <text evidence="2">The sequence shown here is derived from an EMBL/GenBank/DDBJ whole genome shotgun (WGS) entry which is preliminary data.</text>
</comment>
<dbReference type="AlphaFoldDB" id="V9DW49"/>
<reference evidence="2 3" key="1">
    <citation type="submission" date="2013-11" db="EMBL/GenBank/DDBJ databases">
        <title>The Genome Sequence of Phytophthora parasitica P1569.</title>
        <authorList>
            <consortium name="The Broad Institute Genomics Platform"/>
            <person name="Russ C."/>
            <person name="Tyler B."/>
            <person name="Panabieres F."/>
            <person name="Shan W."/>
            <person name="Tripathy S."/>
            <person name="Grunwald N."/>
            <person name="Machado M."/>
            <person name="Johnson C.S."/>
            <person name="Arredondo F."/>
            <person name="Hong C."/>
            <person name="Coffey M."/>
            <person name="Young S.K."/>
            <person name="Zeng Q."/>
            <person name="Gargeya S."/>
            <person name="Fitzgerald M."/>
            <person name="Abouelleil A."/>
            <person name="Alvarado L."/>
            <person name="Chapman S.B."/>
            <person name="Gainer-Dewar J."/>
            <person name="Goldberg J."/>
            <person name="Griggs A."/>
            <person name="Gujja S."/>
            <person name="Hansen M."/>
            <person name="Howarth C."/>
            <person name="Imamovic A."/>
            <person name="Ireland A."/>
            <person name="Larimer J."/>
            <person name="McCowan C."/>
            <person name="Murphy C."/>
            <person name="Pearson M."/>
            <person name="Poon T.W."/>
            <person name="Priest M."/>
            <person name="Roberts A."/>
            <person name="Saif S."/>
            <person name="Shea T."/>
            <person name="Sykes S."/>
            <person name="Wortman J."/>
            <person name="Nusbaum C."/>
            <person name="Birren B."/>
        </authorList>
    </citation>
    <scope>NUCLEOTIDE SEQUENCE [LARGE SCALE GENOMIC DNA]</scope>
    <source>
        <strain evidence="2 3">P1569</strain>
    </source>
</reference>
<keyword evidence="3" id="KW-1185">Reference proteome</keyword>
<gene>
    <name evidence="2" type="ORF">F443_22358</name>
</gene>
<evidence type="ECO:0000313" key="3">
    <source>
        <dbReference type="Proteomes" id="UP000018721"/>
    </source>
</evidence>
<dbReference type="HOGENOM" id="CLU_3091501_0_0_1"/>
<keyword evidence="1" id="KW-0812">Transmembrane</keyword>
<name>V9DW49_PHYNI</name>
<evidence type="ECO:0000313" key="2">
    <source>
        <dbReference type="EMBL" id="ETI30518.1"/>
    </source>
</evidence>
<dbReference type="EMBL" id="ANIZ01003950">
    <property type="protein sequence ID" value="ETI30518.1"/>
    <property type="molecule type" value="Genomic_DNA"/>
</dbReference>
<feature type="transmembrane region" description="Helical" evidence="1">
    <location>
        <begin position="19"/>
        <end position="39"/>
    </location>
</feature>
<protein>
    <submittedName>
        <fullName evidence="2">Uncharacterized protein</fullName>
    </submittedName>
</protein>
<sequence length="52" mass="6104">MEEQVCEAARELGRLRKRWLFLVLVTDIIIPLGLILLLIQKMCEYNTQLETS</sequence>